<sequence length="230" mass="25218">MDTNNQAVKYMMPKMVLRREGNDLTSHFVTAMEPYADGANPRIENIEKLAPDQASEGAIAVKVTYGDITDIIVSLPDSNQEFIVDDITLKGKMGMIRLKDGEVQDMYLVGGTSLKKGNVAITDEGPVNGTIMGVKRQAAGDSKNAFITEASVPDDALGNTIVITHPNGKTHGYRIKSVDIEDGNTVIEIDHMDPGFSMDEDGESKMEFFPFTKWIGATTFRIENLKQLND</sequence>
<dbReference type="InterPro" id="IPR058848">
    <property type="entry name" value="Ulvan_lyase_C"/>
</dbReference>
<dbReference type="EMBL" id="LGPB01000119">
    <property type="protein sequence ID" value="KRG11593.1"/>
    <property type="molecule type" value="Genomic_DNA"/>
</dbReference>
<gene>
    <name evidence="2" type="ORF">ACA29_16575</name>
</gene>
<name>A0A0Q9XWR6_9BACI</name>
<dbReference type="AlphaFoldDB" id="A0A0Q9XWR6"/>
<dbReference type="Gene3D" id="2.70.98.70">
    <property type="match status" value="1"/>
</dbReference>
<protein>
    <recommendedName>
        <fullName evidence="1">Endo-acting ulvan lyase C-terminal domain-containing protein</fullName>
    </recommendedName>
</protein>
<reference evidence="2 3" key="1">
    <citation type="submission" date="2015-06" db="EMBL/GenBank/DDBJ databases">
        <title>Genome sequencing project of Bacillus galactosidilyticus PL133.</title>
        <authorList>
            <person name="Gaiero J."/>
            <person name="Nicol R."/>
            <person name="Habash M."/>
        </authorList>
    </citation>
    <scope>NUCLEOTIDE SEQUENCE [LARGE SCALE GENOMIC DNA]</scope>
    <source>
        <strain evidence="2 3">PL133</strain>
    </source>
</reference>
<dbReference type="Pfam" id="PF26374">
    <property type="entry name" value="Ulvan_lyaseC"/>
    <property type="match status" value="1"/>
</dbReference>
<dbReference type="PATRIC" id="fig|217031.4.peg.5619"/>
<evidence type="ECO:0000313" key="2">
    <source>
        <dbReference type="EMBL" id="KRG11593.1"/>
    </source>
</evidence>
<organism evidence="2 3">
    <name type="scientific">Lederbergia galactosidilytica</name>
    <dbReference type="NCBI Taxonomy" id="217031"/>
    <lineage>
        <taxon>Bacteria</taxon>
        <taxon>Bacillati</taxon>
        <taxon>Bacillota</taxon>
        <taxon>Bacilli</taxon>
        <taxon>Bacillales</taxon>
        <taxon>Bacillaceae</taxon>
        <taxon>Lederbergia</taxon>
    </lineage>
</organism>
<evidence type="ECO:0000313" key="3">
    <source>
        <dbReference type="Proteomes" id="UP000053881"/>
    </source>
</evidence>
<accession>A0A0Q9XWR6</accession>
<feature type="domain" description="Endo-acting ulvan lyase C-terminal" evidence="1">
    <location>
        <begin position="43"/>
        <end position="123"/>
    </location>
</feature>
<dbReference type="Proteomes" id="UP000053881">
    <property type="component" value="Unassembled WGS sequence"/>
</dbReference>
<comment type="caution">
    <text evidence="2">The sequence shown here is derived from an EMBL/GenBank/DDBJ whole genome shotgun (WGS) entry which is preliminary data.</text>
</comment>
<evidence type="ECO:0000259" key="1">
    <source>
        <dbReference type="Pfam" id="PF26374"/>
    </source>
</evidence>
<proteinExistence type="predicted"/>